<keyword evidence="3 5" id="KW-0472">Membrane</keyword>
<evidence type="ECO:0000259" key="6">
    <source>
        <dbReference type="Pfam" id="PF00905"/>
    </source>
</evidence>
<feature type="transmembrane region" description="Helical" evidence="5">
    <location>
        <begin position="58"/>
        <end position="76"/>
    </location>
</feature>
<dbReference type="AlphaFoldDB" id="A0A7M3MIY9"/>
<dbReference type="EMBL" id="QMIE01000001">
    <property type="protein sequence ID" value="TVM19773.1"/>
    <property type="molecule type" value="Genomic_DNA"/>
</dbReference>
<keyword evidence="5" id="KW-0812">Transmembrane</keyword>
<comment type="caution">
    <text evidence="8">The sequence shown here is derived from an EMBL/GenBank/DDBJ whole genome shotgun (WGS) entry which is preliminary data.</text>
</comment>
<dbReference type="Gene3D" id="3.30.450.330">
    <property type="match status" value="1"/>
</dbReference>
<dbReference type="Proteomes" id="UP000448292">
    <property type="component" value="Unassembled WGS sequence"/>
</dbReference>
<keyword evidence="2" id="KW-0378">Hydrolase</keyword>
<dbReference type="SUPFAM" id="SSF54184">
    <property type="entry name" value="Penicillin-binding protein 2x (pbp-2x), c-terminal domain"/>
    <property type="match status" value="1"/>
</dbReference>
<feature type="region of interest" description="Disordered" evidence="4">
    <location>
        <begin position="1"/>
        <end position="33"/>
    </location>
</feature>
<dbReference type="GO" id="GO:0008658">
    <property type="term" value="F:penicillin binding"/>
    <property type="evidence" value="ECO:0007669"/>
    <property type="project" value="InterPro"/>
</dbReference>
<evidence type="ECO:0000256" key="2">
    <source>
        <dbReference type="ARBA" id="ARBA00022645"/>
    </source>
</evidence>
<dbReference type="InterPro" id="IPR012338">
    <property type="entry name" value="Beta-lactam/transpept-like"/>
</dbReference>
<dbReference type="SUPFAM" id="SSF56519">
    <property type="entry name" value="Penicillin binding protein dimerisation domain"/>
    <property type="match status" value="1"/>
</dbReference>
<dbReference type="PANTHER" id="PTHR30627:SF1">
    <property type="entry name" value="PEPTIDOGLYCAN D,D-TRANSPEPTIDASE FTSI"/>
    <property type="match status" value="1"/>
</dbReference>
<accession>A0A7M3MIY9</accession>
<dbReference type="InterPro" id="IPR036138">
    <property type="entry name" value="PBP_dimer_sf"/>
</dbReference>
<dbReference type="SUPFAM" id="SSF56601">
    <property type="entry name" value="beta-lactamase/transpeptidase-like"/>
    <property type="match status" value="1"/>
</dbReference>
<keyword evidence="9" id="KW-1185">Reference proteome</keyword>
<dbReference type="Gene3D" id="3.40.710.10">
    <property type="entry name" value="DD-peptidase/beta-lactamase superfamily"/>
    <property type="match status" value="1"/>
</dbReference>
<feature type="domain" description="Penicillin-binding protein transpeptidase" evidence="6">
    <location>
        <begin position="290"/>
        <end position="586"/>
    </location>
</feature>
<dbReference type="InterPro" id="IPR001460">
    <property type="entry name" value="PCN-bd_Tpept"/>
</dbReference>
<dbReference type="GO" id="GO:0071555">
    <property type="term" value="P:cell wall organization"/>
    <property type="evidence" value="ECO:0007669"/>
    <property type="project" value="TreeGrafter"/>
</dbReference>
<dbReference type="InterPro" id="IPR050515">
    <property type="entry name" value="Beta-lactam/transpept"/>
</dbReference>
<evidence type="ECO:0000313" key="9">
    <source>
        <dbReference type="Proteomes" id="UP000448292"/>
    </source>
</evidence>
<comment type="subcellular location">
    <subcellularLocation>
        <location evidence="1">Membrane</location>
    </subcellularLocation>
</comment>
<gene>
    <name evidence="8" type="ORF">DPQ33_00615</name>
</gene>
<dbReference type="GO" id="GO:0005886">
    <property type="term" value="C:plasma membrane"/>
    <property type="evidence" value="ECO:0007669"/>
    <property type="project" value="TreeGrafter"/>
</dbReference>
<name>A0A7M3MIY9_9BACT</name>
<feature type="domain" description="Penicillin-binding protein dimerisation" evidence="7">
    <location>
        <begin position="102"/>
        <end position="246"/>
    </location>
</feature>
<sequence>MRKAMANGRRTTPRREKAEKTRPGKVRNGYRSKPFSARLPFSADRESPAAVRSARPRIIIVAVCFALLWGALWLRALHVQVVDGPELAAKARKQHLTSLTATGPRGNIFDRTGRAMAKSVELYSVFARPLEMADREATADALAPILDRTPGQVRRLLAGRSGFVWLDRKVSDRVAAAIRAARLDGVYLTTEYGRQYPNKYLAGQLLGFVGLDEQGLSGLELAYDKHLAGKNIRLQVQRDAKGNVLRFDHSVDDVASIRGGDITLTIDAHVQLMAQEELAKAVTESGGKQGGCLVVDLENNDILAWAQYPFFNPNDYERYGQAVWRNSLAIDALEMGSTMKPFLMAAALQEGVIERDTLFFCENGRFKIGRNSIRDTHEYGWLPAHKVLRYSSNIGSAKIGMTMGKKTYHGYLDRLGFGRKTGLGLPGESPGILRPPGAWREIDLVTASFGQGFSATLPQLARAFSCLANQGVLRPLSLVKNPEPKAEDAVRIFSPEVAQEVLAMMSEVVEEDGTGTRARIAGMQVGGKTGTAQKASPNGGYGKEYVATFLGLLPIEKPRYLIVVLVDEPQKSHYGGVVAAPAFREIAVKTLAYKGGLPDMPVACENGAARQPSPACKPEELAIAKAKAAVPATEGMAPDVVGLPLRKAIELFASRGTMPVVKGEGEVVARQEPAAGRAWKEASEPTLWLEAAKGKG</sequence>
<evidence type="ECO:0000256" key="4">
    <source>
        <dbReference type="SAM" id="MobiDB-lite"/>
    </source>
</evidence>
<evidence type="ECO:0000313" key="8">
    <source>
        <dbReference type="EMBL" id="TVM19773.1"/>
    </source>
</evidence>
<feature type="compositionally biased region" description="Basic and acidic residues" evidence="4">
    <location>
        <begin position="13"/>
        <end position="22"/>
    </location>
</feature>
<evidence type="ECO:0000256" key="1">
    <source>
        <dbReference type="ARBA" id="ARBA00004370"/>
    </source>
</evidence>
<dbReference type="PANTHER" id="PTHR30627">
    <property type="entry name" value="PEPTIDOGLYCAN D,D-TRANSPEPTIDASE"/>
    <property type="match status" value="1"/>
</dbReference>
<dbReference type="GO" id="GO:0004180">
    <property type="term" value="F:carboxypeptidase activity"/>
    <property type="evidence" value="ECO:0007669"/>
    <property type="project" value="UniProtKB-KW"/>
</dbReference>
<protein>
    <submittedName>
        <fullName evidence="8">Penicillin-binding protein</fullName>
    </submittedName>
</protein>
<reference evidence="8 9" key="1">
    <citation type="submission" date="2018-06" db="EMBL/GenBank/DDBJ databases">
        <title>Complete genome of Desulfovibrio indonesiensis P37SLT.</title>
        <authorList>
            <person name="Crispim J.S."/>
            <person name="Vidigal P.M.P."/>
            <person name="Silva L.C.F."/>
            <person name="Laguardia C.N."/>
            <person name="Araujo L.C."/>
            <person name="Dias R.S."/>
            <person name="Sousa M.P."/>
            <person name="Paula S.O."/>
            <person name="Silva C."/>
        </authorList>
    </citation>
    <scope>NUCLEOTIDE SEQUENCE [LARGE SCALE GENOMIC DNA]</scope>
    <source>
        <strain evidence="8 9">P37SLT</strain>
    </source>
</reference>
<evidence type="ECO:0000256" key="3">
    <source>
        <dbReference type="ARBA" id="ARBA00023136"/>
    </source>
</evidence>
<dbReference type="Pfam" id="PF03717">
    <property type="entry name" value="PBP_dimer"/>
    <property type="match status" value="1"/>
</dbReference>
<dbReference type="Gene3D" id="1.10.150.770">
    <property type="match status" value="1"/>
</dbReference>
<keyword evidence="2" id="KW-0121">Carboxypeptidase</keyword>
<evidence type="ECO:0000256" key="5">
    <source>
        <dbReference type="SAM" id="Phobius"/>
    </source>
</evidence>
<keyword evidence="2" id="KW-0645">Protease</keyword>
<dbReference type="Gene3D" id="3.90.1310.10">
    <property type="entry name" value="Penicillin-binding protein 2a (Domain 2)"/>
    <property type="match status" value="1"/>
</dbReference>
<organism evidence="8 9">
    <name type="scientific">Oceanidesulfovibrio indonesiensis</name>
    <dbReference type="NCBI Taxonomy" id="54767"/>
    <lineage>
        <taxon>Bacteria</taxon>
        <taxon>Pseudomonadati</taxon>
        <taxon>Thermodesulfobacteriota</taxon>
        <taxon>Desulfovibrionia</taxon>
        <taxon>Desulfovibrionales</taxon>
        <taxon>Desulfovibrionaceae</taxon>
        <taxon>Oceanidesulfovibrio</taxon>
    </lineage>
</organism>
<evidence type="ECO:0000259" key="7">
    <source>
        <dbReference type="Pfam" id="PF03717"/>
    </source>
</evidence>
<dbReference type="InterPro" id="IPR005311">
    <property type="entry name" value="PBP_dimer"/>
</dbReference>
<dbReference type="Pfam" id="PF00905">
    <property type="entry name" value="Transpeptidase"/>
    <property type="match status" value="1"/>
</dbReference>
<keyword evidence="5" id="KW-1133">Transmembrane helix</keyword>
<proteinExistence type="predicted"/>
<dbReference type="OrthoDB" id="9789078at2"/>